<organism evidence="4 5">
    <name type="scientific">Photobacterium damselae</name>
    <dbReference type="NCBI Taxonomy" id="38293"/>
    <lineage>
        <taxon>Bacteria</taxon>
        <taxon>Pseudomonadati</taxon>
        <taxon>Pseudomonadota</taxon>
        <taxon>Gammaproteobacteria</taxon>
        <taxon>Vibrionales</taxon>
        <taxon>Vibrionaceae</taxon>
        <taxon>Photobacterium</taxon>
    </lineage>
</organism>
<proteinExistence type="predicted"/>
<dbReference type="Gene3D" id="3.20.20.140">
    <property type="entry name" value="Metal-dependent hydrolases"/>
    <property type="match status" value="1"/>
</dbReference>
<dbReference type="FunFam" id="3.20.20.140:FF:000019">
    <property type="entry name" value="Cytosine deaminase"/>
    <property type="match status" value="1"/>
</dbReference>
<keyword evidence="1" id="KW-0479">Metal-binding</keyword>
<dbReference type="EC" id="3.5.4.1" evidence="4"/>
<dbReference type="PANTHER" id="PTHR32027">
    <property type="entry name" value="CYTOSINE DEAMINASE"/>
    <property type="match status" value="1"/>
</dbReference>
<dbReference type="NCBIfam" id="NF005748">
    <property type="entry name" value="PRK07572.1"/>
    <property type="match status" value="1"/>
</dbReference>
<dbReference type="InterPro" id="IPR052349">
    <property type="entry name" value="Metallo-hydrolase_Enzymes"/>
</dbReference>
<evidence type="ECO:0000259" key="3">
    <source>
        <dbReference type="Pfam" id="PF07969"/>
    </source>
</evidence>
<sequence>MMHSSNMLITNVTLQGKEGLYQILIHDGKFTAIEPMAAALSYPENTQVIDGEKGMAMAPFCEPHIHLDTTQTAGEPNWNISGTLFEGIERWAERKALLSIEDVKSRAKQTLKWQIANGIQHVRTHVDVSDPTLTALKAMIEVREEMRPWVDIQIVAFPQEGILSYPNGKELLEQAVELGADVIGAIPHFEFTREYGIESLHYVFELARKYNRLIDVHCDEIDDEQSRFVETVAALAHKYEMGHKVTASHTTAMHSYNGAYASRLFRLLKMSGISFVANPLVNIHLQGRFDDYPKRRGITRVKEMLGADINVCFGHDDVFDPWYPLGTANMLQVLHMGLHVCQIMGYEQINQSLNLISTHSAKTLNIQDHYGINLGKPGNLLVLPAENGFDAVRRQVPVRYSIRSGRIIAQTQPAKTEICLDKTENISFKR</sequence>
<keyword evidence="2 4" id="KW-0378">Hydrolase</keyword>
<dbReference type="Gene3D" id="2.30.40.10">
    <property type="entry name" value="Urease, subunit C, domain 1"/>
    <property type="match status" value="1"/>
</dbReference>
<dbReference type="GO" id="GO:0004131">
    <property type="term" value="F:cytosine deaminase activity"/>
    <property type="evidence" value="ECO:0007669"/>
    <property type="project" value="UniProtKB-EC"/>
</dbReference>
<accession>A0A2X1XN29</accession>
<feature type="domain" description="Amidohydrolase 3" evidence="3">
    <location>
        <begin position="47"/>
        <end position="408"/>
    </location>
</feature>
<dbReference type="InterPro" id="IPR011059">
    <property type="entry name" value="Metal-dep_hydrolase_composite"/>
</dbReference>
<dbReference type="GO" id="GO:0035888">
    <property type="term" value="F:isoguanine deaminase activity"/>
    <property type="evidence" value="ECO:0007669"/>
    <property type="project" value="TreeGrafter"/>
</dbReference>
<dbReference type="SUPFAM" id="SSF51338">
    <property type="entry name" value="Composite domain of metallo-dependent hydrolases"/>
    <property type="match status" value="1"/>
</dbReference>
<dbReference type="PANTHER" id="PTHR32027:SF0">
    <property type="entry name" value="CYTOSINE DEAMINASE"/>
    <property type="match status" value="1"/>
</dbReference>
<dbReference type="CDD" id="cd01293">
    <property type="entry name" value="Bact_CD"/>
    <property type="match status" value="1"/>
</dbReference>
<dbReference type="GO" id="GO:0046872">
    <property type="term" value="F:metal ion binding"/>
    <property type="evidence" value="ECO:0007669"/>
    <property type="project" value="UniProtKB-KW"/>
</dbReference>
<reference evidence="4 5" key="1">
    <citation type="submission" date="2018-06" db="EMBL/GenBank/DDBJ databases">
        <authorList>
            <consortium name="Pathogen Informatics"/>
            <person name="Doyle S."/>
        </authorList>
    </citation>
    <scope>NUCLEOTIDE SEQUENCE [LARGE SCALE GENOMIC DNA]</scope>
    <source>
        <strain evidence="4 5">NCTC11647</strain>
    </source>
</reference>
<dbReference type="Pfam" id="PF07969">
    <property type="entry name" value="Amidohydro_3"/>
    <property type="match status" value="1"/>
</dbReference>
<name>A0A2X1XN29_PHODM</name>
<evidence type="ECO:0000256" key="2">
    <source>
        <dbReference type="ARBA" id="ARBA00022801"/>
    </source>
</evidence>
<gene>
    <name evidence="4" type="primary">codA</name>
    <name evidence="4" type="ORF">NCTC11647_02816</name>
</gene>
<dbReference type="Proteomes" id="UP000251647">
    <property type="component" value="Unassembled WGS sequence"/>
</dbReference>
<dbReference type="AlphaFoldDB" id="A0A2X1XN29"/>
<evidence type="ECO:0000256" key="1">
    <source>
        <dbReference type="ARBA" id="ARBA00022723"/>
    </source>
</evidence>
<dbReference type="GO" id="GO:0006209">
    <property type="term" value="P:cytosine catabolic process"/>
    <property type="evidence" value="ECO:0007669"/>
    <property type="project" value="TreeGrafter"/>
</dbReference>
<dbReference type="InterPro" id="IPR013108">
    <property type="entry name" value="Amidohydro_3"/>
</dbReference>
<evidence type="ECO:0000313" key="4">
    <source>
        <dbReference type="EMBL" id="SPY43883.1"/>
    </source>
</evidence>
<evidence type="ECO:0000313" key="5">
    <source>
        <dbReference type="Proteomes" id="UP000251647"/>
    </source>
</evidence>
<dbReference type="NCBIfam" id="NF006685">
    <property type="entry name" value="PRK09230.1"/>
    <property type="match status" value="1"/>
</dbReference>
<protein>
    <submittedName>
        <fullName evidence="4">Cytosine deaminase</fullName>
        <ecNumber evidence="4">3.5.4.1</ecNumber>
    </submittedName>
</protein>
<dbReference type="EMBL" id="UATL01000005">
    <property type="protein sequence ID" value="SPY43883.1"/>
    <property type="molecule type" value="Genomic_DNA"/>
</dbReference>
<dbReference type="InterPro" id="IPR032466">
    <property type="entry name" value="Metal_Hydrolase"/>
</dbReference>
<dbReference type="SUPFAM" id="SSF51556">
    <property type="entry name" value="Metallo-dependent hydrolases"/>
    <property type="match status" value="1"/>
</dbReference>